<dbReference type="PANTHER" id="PTHR13964:SF27">
    <property type="entry name" value="HAT-TRICK, ISOFORM D"/>
    <property type="match status" value="1"/>
</dbReference>
<evidence type="ECO:0000313" key="6">
    <source>
        <dbReference type="EMBL" id="KAH0537450.1"/>
    </source>
</evidence>
<evidence type="ECO:0000256" key="4">
    <source>
        <dbReference type="SAM" id="MobiDB-lite"/>
    </source>
</evidence>
<dbReference type="PROSITE" id="PS51011">
    <property type="entry name" value="ARID"/>
    <property type="match status" value="1"/>
</dbReference>
<gene>
    <name evidence="6" type="ORF">FGG08_005758</name>
</gene>
<dbReference type="AlphaFoldDB" id="A0A9P8HXJ8"/>
<feature type="compositionally biased region" description="Low complexity" evidence="4">
    <location>
        <begin position="115"/>
        <end position="129"/>
    </location>
</feature>
<keyword evidence="2" id="KW-0804">Transcription</keyword>
<dbReference type="InterPro" id="IPR051232">
    <property type="entry name" value="ARID/SWI1_ChromRemod"/>
</dbReference>
<keyword evidence="3" id="KW-0539">Nucleus</keyword>
<evidence type="ECO:0000256" key="3">
    <source>
        <dbReference type="ARBA" id="ARBA00023242"/>
    </source>
</evidence>
<dbReference type="Gene3D" id="1.10.150.60">
    <property type="entry name" value="ARID DNA-binding domain"/>
    <property type="match status" value="1"/>
</dbReference>
<proteinExistence type="predicted"/>
<dbReference type="InterPro" id="IPR036431">
    <property type="entry name" value="ARID_dom_sf"/>
</dbReference>
<evidence type="ECO:0000256" key="1">
    <source>
        <dbReference type="ARBA" id="ARBA00023015"/>
    </source>
</evidence>
<feature type="region of interest" description="Disordered" evidence="4">
    <location>
        <begin position="57"/>
        <end position="215"/>
    </location>
</feature>
<feature type="region of interest" description="Disordered" evidence="4">
    <location>
        <begin position="426"/>
        <end position="485"/>
    </location>
</feature>
<evidence type="ECO:0000313" key="7">
    <source>
        <dbReference type="Proteomes" id="UP000698800"/>
    </source>
</evidence>
<accession>A0A9P8HXJ8</accession>
<dbReference type="GO" id="GO:0006357">
    <property type="term" value="P:regulation of transcription by RNA polymerase II"/>
    <property type="evidence" value="ECO:0007669"/>
    <property type="project" value="TreeGrafter"/>
</dbReference>
<feature type="compositionally biased region" description="Polar residues" evidence="4">
    <location>
        <begin position="130"/>
        <end position="163"/>
    </location>
</feature>
<evidence type="ECO:0000259" key="5">
    <source>
        <dbReference type="PROSITE" id="PS51011"/>
    </source>
</evidence>
<feature type="domain" description="ARID" evidence="5">
    <location>
        <begin position="310"/>
        <end position="403"/>
    </location>
</feature>
<keyword evidence="7" id="KW-1185">Reference proteome</keyword>
<keyword evidence="1" id="KW-0805">Transcription regulation</keyword>
<dbReference type="Proteomes" id="UP000698800">
    <property type="component" value="Unassembled WGS sequence"/>
</dbReference>
<dbReference type="EMBL" id="JAGHQL010000145">
    <property type="protein sequence ID" value="KAH0537450.1"/>
    <property type="molecule type" value="Genomic_DNA"/>
</dbReference>
<dbReference type="PANTHER" id="PTHR13964">
    <property type="entry name" value="RBP-RELATED"/>
    <property type="match status" value="1"/>
</dbReference>
<dbReference type="GO" id="GO:0016514">
    <property type="term" value="C:SWI/SNF complex"/>
    <property type="evidence" value="ECO:0007669"/>
    <property type="project" value="TreeGrafter"/>
</dbReference>
<comment type="caution">
    <text evidence="6">The sequence shown here is derived from an EMBL/GenBank/DDBJ whole genome shotgun (WGS) entry which is preliminary data.</text>
</comment>
<dbReference type="GO" id="GO:0000976">
    <property type="term" value="F:transcription cis-regulatory region binding"/>
    <property type="evidence" value="ECO:0007669"/>
    <property type="project" value="TreeGrafter"/>
</dbReference>
<dbReference type="SMART" id="SM01014">
    <property type="entry name" value="ARID"/>
    <property type="match status" value="1"/>
</dbReference>
<organism evidence="6 7">
    <name type="scientific">Glutinoglossum americanum</name>
    <dbReference type="NCBI Taxonomy" id="1670608"/>
    <lineage>
        <taxon>Eukaryota</taxon>
        <taxon>Fungi</taxon>
        <taxon>Dikarya</taxon>
        <taxon>Ascomycota</taxon>
        <taxon>Pezizomycotina</taxon>
        <taxon>Geoglossomycetes</taxon>
        <taxon>Geoglossales</taxon>
        <taxon>Geoglossaceae</taxon>
        <taxon>Glutinoglossum</taxon>
    </lineage>
</organism>
<dbReference type="CDD" id="cd16871">
    <property type="entry name" value="ARID_Swi1p-like"/>
    <property type="match status" value="1"/>
</dbReference>
<feature type="region of interest" description="Disordered" evidence="4">
    <location>
        <begin position="508"/>
        <end position="535"/>
    </location>
</feature>
<name>A0A9P8HXJ8_9PEZI</name>
<feature type="compositionally biased region" description="Polar residues" evidence="4">
    <location>
        <begin position="426"/>
        <end position="467"/>
    </location>
</feature>
<sequence length="1024" mass="112466">MSSMPAWLTDAAAVQNNNGSAFASPAESNLAPNMPDISLGFIQNPASFDLHQYHQNSQLQQRLQNGNSRNASPAFQNPVYQVNPVIPSKRPRPREDSLGTSPRQAPGVLPLSRSQTPQQTPYPGYQNNQHGPQQPFAQPTPYQHLQHGGSANATPSPIMQNQAFPGPRGSGAPQRVQTASPNPFSPAAQGGFGPQISPSPADHVSRVSTPHNNAGGVGMQTQYPYGQHFTPPPGLVSGPPQAPPAQHMQQQQQQKLYQMRLQHHQQILQQNSIMAQNRQNTNPMANHAGQLMNPQMAGGLRTTQQQMPRQSNPEQFMKSLHQFMLQKGQSLNTAPIVGDRIINLMQLWVTVIKQGGSRKVTQAGVWPMIAASLGFPQIQYPAAPQEIKDHYERNLALYEETWIQSQRIKQSANLSSNTLQTSFSSNATSLQQQMSPTKPLNVQAQIQQPHQLKHSQQSQAQHQTPSKQPIPPPNIDARQPSLMNGYLTPSQAQTKQQNPYAQHRLGMNRSLDASPPQPMQSAASAPSQVHKQGGPLLNDAIQSHIQNEAPSPLKRQSQIQSNFEPKARVLDTHGGVDVSVLSLIGAELAHNKPNAPMFMELGVIDIHALTMSLQSGLHAEVRLALDTLATLSVEPRFQLLLESCEDLVETLVDCAEAQVEALAEYAPEVSDDMLIIPYEDVLRGCRAEVESLQDIPEFGSLDYELDRAVDRLICITTILRNLSFYETNHALLADATVVKFLSNVIRYLGTRNMLLRTNTNTLDFMKDIIIYLSNLSQAIELPGKEEALALLHFLLAFAPLPPPTTSGSDIVMFAPYQPSIHRYLPPAVDSLAKLLARDEPNRTYYRAIFTADGTSSPPFDLLTRTFGLAISPIPEHTRGNLIQSVEARKPYLVQGMLAAEILSNLAPGPEYGLARSWLSSEDGFALSLLRLVCLLSTQSNSAPQRHPTSGRMAAEDPQSYYPITHRGMAVLRKLAEKSKNPDDLSSQLPVGILPRKENLLGALLTNNIDSNVVRQLCAYAGLEN</sequence>
<dbReference type="SUPFAM" id="SSF46774">
    <property type="entry name" value="ARID-like"/>
    <property type="match status" value="1"/>
</dbReference>
<dbReference type="Pfam" id="PF01388">
    <property type="entry name" value="ARID"/>
    <property type="match status" value="1"/>
</dbReference>
<feature type="compositionally biased region" description="Low complexity" evidence="4">
    <location>
        <begin position="519"/>
        <end position="528"/>
    </location>
</feature>
<dbReference type="OrthoDB" id="1938591at2759"/>
<feature type="compositionally biased region" description="Polar residues" evidence="4">
    <location>
        <begin position="57"/>
        <end position="80"/>
    </location>
</feature>
<dbReference type="SMART" id="SM00501">
    <property type="entry name" value="BRIGHT"/>
    <property type="match status" value="1"/>
</dbReference>
<dbReference type="InterPro" id="IPR001606">
    <property type="entry name" value="ARID_dom"/>
</dbReference>
<protein>
    <recommendedName>
        <fullName evidence="5">ARID domain-containing protein</fullName>
    </recommendedName>
</protein>
<evidence type="ECO:0000256" key="2">
    <source>
        <dbReference type="ARBA" id="ARBA00023163"/>
    </source>
</evidence>
<reference evidence="6" key="1">
    <citation type="submission" date="2021-03" db="EMBL/GenBank/DDBJ databases">
        <title>Comparative genomics and phylogenomic investigation of the class Geoglossomycetes provide insights into ecological specialization and systematics.</title>
        <authorList>
            <person name="Melie T."/>
            <person name="Pirro S."/>
            <person name="Miller A.N."/>
            <person name="Quandt A."/>
        </authorList>
    </citation>
    <scope>NUCLEOTIDE SEQUENCE</scope>
    <source>
        <strain evidence="6">GBOQ0MN5Z8</strain>
    </source>
</reference>